<name>A0A2N9IQR8_FAGSY</name>
<feature type="region of interest" description="Disordered" evidence="1">
    <location>
        <begin position="64"/>
        <end position="140"/>
    </location>
</feature>
<protein>
    <recommendedName>
        <fullName evidence="4">Transmembrane protein</fullName>
    </recommendedName>
</protein>
<sequence>MSIQPQQQQLPQPQQQPVLVYPNTVTKQPPSHHSNGSFGTVFIVLAVIVVISAIACFLGRLCNRRYRDQKPKQNHKSRPKDGDKSRPRDGGDIEFGFDHKKGPRGKPPGNGGSRGHKPENGDHVRSQMKPEREPRAGASM</sequence>
<dbReference type="PANTHER" id="PTHR33429:SF7">
    <property type="entry name" value="OS02G0708000 PROTEIN"/>
    <property type="match status" value="1"/>
</dbReference>
<dbReference type="PANTHER" id="PTHR33429">
    <property type="entry name" value="OS02G0708000 PROTEIN-RELATED"/>
    <property type="match status" value="1"/>
</dbReference>
<dbReference type="EMBL" id="OIVN01006159">
    <property type="protein sequence ID" value="SPD26500.1"/>
    <property type="molecule type" value="Genomic_DNA"/>
</dbReference>
<keyword evidence="2" id="KW-0812">Transmembrane</keyword>
<feature type="compositionally biased region" description="Basic and acidic residues" evidence="1">
    <location>
        <begin position="116"/>
        <end position="140"/>
    </location>
</feature>
<evidence type="ECO:0008006" key="4">
    <source>
        <dbReference type="Google" id="ProtNLM"/>
    </source>
</evidence>
<reference evidence="3" key="1">
    <citation type="submission" date="2018-02" db="EMBL/GenBank/DDBJ databases">
        <authorList>
            <person name="Cohen D.B."/>
            <person name="Kent A.D."/>
        </authorList>
    </citation>
    <scope>NUCLEOTIDE SEQUENCE</scope>
</reference>
<proteinExistence type="predicted"/>
<feature type="transmembrane region" description="Helical" evidence="2">
    <location>
        <begin position="38"/>
        <end position="62"/>
    </location>
</feature>
<keyword evidence="2" id="KW-0472">Membrane</keyword>
<evidence type="ECO:0000256" key="2">
    <source>
        <dbReference type="SAM" id="Phobius"/>
    </source>
</evidence>
<keyword evidence="2" id="KW-1133">Transmembrane helix</keyword>
<evidence type="ECO:0000313" key="3">
    <source>
        <dbReference type="EMBL" id="SPD26500.1"/>
    </source>
</evidence>
<dbReference type="AlphaFoldDB" id="A0A2N9IQR8"/>
<feature type="compositionally biased region" description="Basic and acidic residues" evidence="1">
    <location>
        <begin position="79"/>
        <end position="100"/>
    </location>
</feature>
<organism evidence="3">
    <name type="scientific">Fagus sylvatica</name>
    <name type="common">Beechnut</name>
    <dbReference type="NCBI Taxonomy" id="28930"/>
    <lineage>
        <taxon>Eukaryota</taxon>
        <taxon>Viridiplantae</taxon>
        <taxon>Streptophyta</taxon>
        <taxon>Embryophyta</taxon>
        <taxon>Tracheophyta</taxon>
        <taxon>Spermatophyta</taxon>
        <taxon>Magnoliopsida</taxon>
        <taxon>eudicotyledons</taxon>
        <taxon>Gunneridae</taxon>
        <taxon>Pentapetalae</taxon>
        <taxon>rosids</taxon>
        <taxon>fabids</taxon>
        <taxon>Fagales</taxon>
        <taxon>Fagaceae</taxon>
        <taxon>Fagus</taxon>
    </lineage>
</organism>
<gene>
    <name evidence="3" type="ORF">FSB_LOCUS54382</name>
</gene>
<evidence type="ECO:0000256" key="1">
    <source>
        <dbReference type="SAM" id="MobiDB-lite"/>
    </source>
</evidence>
<accession>A0A2N9IQR8</accession>